<feature type="transmembrane region" description="Helical" evidence="1">
    <location>
        <begin position="20"/>
        <end position="44"/>
    </location>
</feature>
<reference evidence="2" key="2">
    <citation type="submission" date="2015-06" db="UniProtKB">
        <authorList>
            <consortium name="EnsemblMetazoa"/>
        </authorList>
    </citation>
    <scope>IDENTIFICATION</scope>
</reference>
<keyword evidence="3" id="KW-1185">Reference proteome</keyword>
<proteinExistence type="predicted"/>
<sequence length="145" mass="16008">MQQVNPEASGLVRSQGILSIVVRILAGYTLVCLIIDIGSMVHGVTIINRNEAELSDSEISFGKIFLITSTIISFFLGFAIIVSIGLKKRYVTIALGLLFMIAVFVSLRFVKFNYSLIGLASNSIITLIAVLIAFFIKTWRRTQYA</sequence>
<feature type="transmembrane region" description="Helical" evidence="1">
    <location>
        <begin position="91"/>
        <end position="110"/>
    </location>
</feature>
<dbReference type="Proteomes" id="UP000015104">
    <property type="component" value="Unassembled WGS sequence"/>
</dbReference>
<keyword evidence="1" id="KW-0472">Membrane</keyword>
<dbReference type="EnsemblMetazoa" id="tetur564g00010.1">
    <property type="protein sequence ID" value="tetur564g00010.1"/>
    <property type="gene ID" value="tetur564g00010"/>
</dbReference>
<keyword evidence="1" id="KW-0812">Transmembrane</keyword>
<dbReference type="EMBL" id="CAEY01001490">
    <property type="status" value="NOT_ANNOTATED_CDS"/>
    <property type="molecule type" value="Genomic_DNA"/>
</dbReference>
<dbReference type="EnsemblMetazoa" id="tetur04g01490.1">
    <property type="protein sequence ID" value="tetur04g01490.1"/>
    <property type="gene ID" value="tetur04g01490"/>
</dbReference>
<dbReference type="EMBL" id="CAEY01001352">
    <property type="status" value="NOT_ANNOTATED_CDS"/>
    <property type="molecule type" value="Genomic_DNA"/>
</dbReference>
<evidence type="ECO:0000313" key="3">
    <source>
        <dbReference type="Proteomes" id="UP000015104"/>
    </source>
</evidence>
<evidence type="ECO:0000256" key="1">
    <source>
        <dbReference type="SAM" id="Phobius"/>
    </source>
</evidence>
<evidence type="ECO:0000313" key="2">
    <source>
        <dbReference type="EnsemblMetazoa" id="tetur564g00010.1"/>
    </source>
</evidence>
<feature type="transmembrane region" description="Helical" evidence="1">
    <location>
        <begin position="64"/>
        <end position="84"/>
    </location>
</feature>
<dbReference type="HOGENOM" id="CLU_1789327_0_0_1"/>
<dbReference type="AlphaFoldDB" id="T1L5X3"/>
<name>T1L5X3_TETUR</name>
<feature type="transmembrane region" description="Helical" evidence="1">
    <location>
        <begin position="116"/>
        <end position="136"/>
    </location>
</feature>
<organism evidence="2 3">
    <name type="scientific">Tetranychus urticae</name>
    <name type="common">Two-spotted spider mite</name>
    <dbReference type="NCBI Taxonomy" id="32264"/>
    <lineage>
        <taxon>Eukaryota</taxon>
        <taxon>Metazoa</taxon>
        <taxon>Ecdysozoa</taxon>
        <taxon>Arthropoda</taxon>
        <taxon>Chelicerata</taxon>
        <taxon>Arachnida</taxon>
        <taxon>Acari</taxon>
        <taxon>Acariformes</taxon>
        <taxon>Trombidiformes</taxon>
        <taxon>Prostigmata</taxon>
        <taxon>Eleutherengona</taxon>
        <taxon>Raphignathae</taxon>
        <taxon>Tetranychoidea</taxon>
        <taxon>Tetranychidae</taxon>
        <taxon>Tetranychus</taxon>
    </lineage>
</organism>
<accession>T1L5X3</accession>
<reference evidence="3" key="1">
    <citation type="submission" date="2011-08" db="EMBL/GenBank/DDBJ databases">
        <authorList>
            <person name="Rombauts S."/>
        </authorList>
    </citation>
    <scope>NUCLEOTIDE SEQUENCE</scope>
    <source>
        <strain evidence="3">London</strain>
    </source>
</reference>
<keyword evidence="1" id="KW-1133">Transmembrane helix</keyword>
<protein>
    <submittedName>
        <fullName evidence="2">Uncharacterized protein</fullName>
    </submittedName>
</protein>